<keyword evidence="3" id="KW-1185">Reference proteome</keyword>
<dbReference type="InterPro" id="IPR022496">
    <property type="entry name" value="T6A_TsaB"/>
</dbReference>
<dbReference type="NCBIfam" id="TIGR03725">
    <property type="entry name" value="T6A_YeaZ"/>
    <property type="match status" value="1"/>
</dbReference>
<dbReference type="Proteomes" id="UP000503441">
    <property type="component" value="Chromosome"/>
</dbReference>
<reference evidence="2 3" key="1">
    <citation type="submission" date="2020-03" db="EMBL/GenBank/DDBJ databases">
        <title>Leucobacter sp. nov., isolated from beetles.</title>
        <authorList>
            <person name="Hyun D.-W."/>
            <person name="Bae J.-W."/>
        </authorList>
    </citation>
    <scope>NUCLEOTIDE SEQUENCE [LARGE SCALE GENOMIC DNA]</scope>
    <source>
        <strain evidence="2 3">HDW9A</strain>
    </source>
</reference>
<sequence>MVSAGQGSAVSESAELRGILAIDTALGTSVAFGAGGQVFEASSDDALGHAERIGSLISQVLNDAGVGPDAVSTVVAGIGPGPFTGLRVGIAAAHAFALGRGVPLLPLQGHEAVALEVLEQGAAAGVRVVQDARRRELFVTEYSGLDWAGVPVRSGDPHLVPRAEYVGVPHEVWPERIPATRLVELAARRLAAGHGFEPNQALYLRAPDVKQPGAPKRVST</sequence>
<evidence type="ECO:0000313" key="2">
    <source>
        <dbReference type="EMBL" id="QIM18162.1"/>
    </source>
</evidence>
<evidence type="ECO:0000259" key="1">
    <source>
        <dbReference type="Pfam" id="PF00814"/>
    </source>
</evidence>
<protein>
    <submittedName>
        <fullName evidence="2">tRNA (Adenosine(37)-N6)-threonylcarbamoyltransferase complex dimerization subunit type 1 TsaB</fullName>
    </submittedName>
</protein>
<dbReference type="InterPro" id="IPR043129">
    <property type="entry name" value="ATPase_NBD"/>
</dbReference>
<organism evidence="2 3">
    <name type="scientific">Leucobacter coleopterorum</name>
    <dbReference type="NCBI Taxonomy" id="2714933"/>
    <lineage>
        <taxon>Bacteria</taxon>
        <taxon>Bacillati</taxon>
        <taxon>Actinomycetota</taxon>
        <taxon>Actinomycetes</taxon>
        <taxon>Micrococcales</taxon>
        <taxon>Microbacteriaceae</taxon>
        <taxon>Leucobacter</taxon>
    </lineage>
</organism>
<dbReference type="Pfam" id="PF00814">
    <property type="entry name" value="TsaD"/>
    <property type="match status" value="1"/>
</dbReference>
<evidence type="ECO:0000313" key="3">
    <source>
        <dbReference type="Proteomes" id="UP000503441"/>
    </source>
</evidence>
<gene>
    <name evidence="2" type="primary">tsaB</name>
    <name evidence="2" type="ORF">G7066_04900</name>
</gene>
<feature type="domain" description="Gcp-like" evidence="1">
    <location>
        <begin position="48"/>
        <end position="142"/>
    </location>
</feature>
<name>A0ABX6JV24_9MICO</name>
<dbReference type="EMBL" id="CP049933">
    <property type="protein sequence ID" value="QIM18162.1"/>
    <property type="molecule type" value="Genomic_DNA"/>
</dbReference>
<dbReference type="Gene3D" id="3.30.420.40">
    <property type="match status" value="2"/>
</dbReference>
<accession>A0ABX6JV24</accession>
<dbReference type="SUPFAM" id="SSF53067">
    <property type="entry name" value="Actin-like ATPase domain"/>
    <property type="match status" value="1"/>
</dbReference>
<dbReference type="InterPro" id="IPR000905">
    <property type="entry name" value="Gcp-like_dom"/>
</dbReference>
<proteinExistence type="predicted"/>